<protein>
    <submittedName>
        <fullName evidence="2">ResB-like family cytochrome c biogenesis protein, putative</fullName>
    </submittedName>
</protein>
<dbReference type="KEGG" id="geo:Geob_0054"/>
<organism evidence="2 3">
    <name type="scientific">Geotalea daltonii (strain DSM 22248 / JCM 15807 / FRC-32)</name>
    <name type="common">Geobacter daltonii</name>
    <dbReference type="NCBI Taxonomy" id="316067"/>
    <lineage>
        <taxon>Bacteria</taxon>
        <taxon>Pseudomonadati</taxon>
        <taxon>Thermodesulfobacteriota</taxon>
        <taxon>Desulfuromonadia</taxon>
        <taxon>Geobacterales</taxon>
        <taxon>Geobacteraceae</taxon>
        <taxon>Geotalea</taxon>
    </lineage>
</organism>
<evidence type="ECO:0000313" key="2">
    <source>
        <dbReference type="EMBL" id="ACM18431.1"/>
    </source>
</evidence>
<dbReference type="Proteomes" id="UP000007721">
    <property type="component" value="Chromosome"/>
</dbReference>
<feature type="transmembrane region" description="Helical" evidence="1">
    <location>
        <begin position="118"/>
        <end position="137"/>
    </location>
</feature>
<dbReference type="OrthoDB" id="3949537at2"/>
<sequence>MMTRIRLLFPLVVTSPLAFGVFLIIPLVVVLQRISGGSSISPIILLINNLLCLAWLLARLFIDVRRFRSGKRYGSEALFRGRAATVPFGREQLREHLVRTGYILDESGRYGERPDRGYWGRLLLLTGLSFTLLVGTYDNVRQFSGTILLGVGGPLKLFEASSYGILTKGALSSFDELPVKLQITRQILPDGKYPKGATDIVICDPDGKELQRATIRPGSPLSIGAFEIHMARFLFDAWLVVTTTSNHIVFTNFVKLLPLDKPKEGYTFHGEIDDDHFEKVKGEVWLRPQDKAMKVAVDYKGSRIVDTELFLWGENKKESAGYVAKLEGLGQWSEIHVTRRRHKSALFAGVWTALLGLLIRLSWRPRRVWITETPDGISLRTTDAKVLKAINDSTVDI</sequence>
<proteinExistence type="predicted"/>
<dbReference type="RefSeq" id="WP_012645160.1">
    <property type="nucleotide sequence ID" value="NC_011979.1"/>
</dbReference>
<evidence type="ECO:0000313" key="3">
    <source>
        <dbReference type="Proteomes" id="UP000007721"/>
    </source>
</evidence>
<dbReference type="EMBL" id="CP001390">
    <property type="protein sequence ID" value="ACM18431.1"/>
    <property type="molecule type" value="Genomic_DNA"/>
</dbReference>
<reference evidence="2 3" key="1">
    <citation type="submission" date="2009-01" db="EMBL/GenBank/DDBJ databases">
        <title>Complete sequence of Geobacter sp. FRC-32.</title>
        <authorList>
            <consortium name="US DOE Joint Genome Institute"/>
            <person name="Lucas S."/>
            <person name="Copeland A."/>
            <person name="Lapidus A."/>
            <person name="Glavina del Rio T."/>
            <person name="Dalin E."/>
            <person name="Tice H."/>
            <person name="Bruce D."/>
            <person name="Goodwin L."/>
            <person name="Pitluck S."/>
            <person name="Saunders E."/>
            <person name="Brettin T."/>
            <person name="Detter J.C."/>
            <person name="Han C."/>
            <person name="Larimer F."/>
            <person name="Land M."/>
            <person name="Hauser L."/>
            <person name="Kyrpides N."/>
            <person name="Ovchinnikova G."/>
            <person name="Kostka J."/>
            <person name="Richardson P."/>
        </authorList>
    </citation>
    <scope>NUCLEOTIDE SEQUENCE [LARGE SCALE GENOMIC DNA]</scope>
    <source>
        <strain evidence="3">DSM 22248 / JCM 15807 / FRC-32</strain>
    </source>
</reference>
<keyword evidence="3" id="KW-1185">Reference proteome</keyword>
<dbReference type="STRING" id="316067.Geob_0054"/>
<accession>B9M7X3</accession>
<gene>
    <name evidence="2" type="ordered locus">Geob_0054</name>
</gene>
<feature type="transmembrane region" description="Helical" evidence="1">
    <location>
        <begin position="7"/>
        <end position="31"/>
    </location>
</feature>
<feature type="transmembrane region" description="Helical" evidence="1">
    <location>
        <begin position="43"/>
        <end position="62"/>
    </location>
</feature>
<evidence type="ECO:0000256" key="1">
    <source>
        <dbReference type="SAM" id="Phobius"/>
    </source>
</evidence>
<keyword evidence="1" id="KW-0472">Membrane</keyword>
<dbReference type="HOGENOM" id="CLU_693999_0_0_7"/>
<dbReference type="AlphaFoldDB" id="B9M7X3"/>
<keyword evidence="1" id="KW-0812">Transmembrane</keyword>
<keyword evidence="1" id="KW-1133">Transmembrane helix</keyword>
<name>B9M7X3_GEODF</name>